<dbReference type="AlphaFoldDB" id="A8MDL3"/>
<feature type="transmembrane region" description="Helical" evidence="7">
    <location>
        <begin position="230"/>
        <end position="249"/>
    </location>
</feature>
<dbReference type="eggNOG" id="arCOG00561">
    <property type="taxonomic scope" value="Archaea"/>
</dbReference>
<feature type="transmembrane region" description="Helical" evidence="7">
    <location>
        <begin position="149"/>
        <end position="170"/>
    </location>
</feature>
<evidence type="ECO:0000313" key="9">
    <source>
        <dbReference type="EMBL" id="ABW01869.1"/>
    </source>
</evidence>
<feature type="transmembrane region" description="Helical" evidence="7">
    <location>
        <begin position="256"/>
        <end position="277"/>
    </location>
</feature>
<gene>
    <name evidence="9" type="ordered locus">Cmaq_1040</name>
</gene>
<feature type="transmembrane region" description="Helical" evidence="7">
    <location>
        <begin position="363"/>
        <end position="385"/>
    </location>
</feature>
<comment type="subcellular location">
    <subcellularLocation>
        <location evidence="1">Endomembrane system</location>
        <topology evidence="1">Multi-pass membrane protein</topology>
    </subcellularLocation>
</comment>
<dbReference type="STRING" id="397948.Cmaq_1040"/>
<proteinExistence type="predicted"/>
<keyword evidence="4 7" id="KW-0812">Transmembrane</keyword>
<keyword evidence="6 7" id="KW-0472">Membrane</keyword>
<dbReference type="GO" id="GO:0000030">
    <property type="term" value="F:mannosyltransferase activity"/>
    <property type="evidence" value="ECO:0007669"/>
    <property type="project" value="InterPro"/>
</dbReference>
<dbReference type="KEGG" id="cma:Cmaq_1040"/>
<evidence type="ECO:0000259" key="8">
    <source>
        <dbReference type="Pfam" id="PF02366"/>
    </source>
</evidence>
<feature type="transmembrane region" description="Helical" evidence="7">
    <location>
        <begin position="329"/>
        <end position="351"/>
    </location>
</feature>
<accession>A8MDL3</accession>
<keyword evidence="10" id="KW-1185">Reference proteome</keyword>
<evidence type="ECO:0000256" key="2">
    <source>
        <dbReference type="ARBA" id="ARBA00022676"/>
    </source>
</evidence>
<evidence type="ECO:0000256" key="6">
    <source>
        <dbReference type="ARBA" id="ARBA00023136"/>
    </source>
</evidence>
<dbReference type="GeneID" id="5710377"/>
<evidence type="ECO:0000256" key="7">
    <source>
        <dbReference type="SAM" id="Phobius"/>
    </source>
</evidence>
<dbReference type="OrthoDB" id="85618at2157"/>
<dbReference type="GO" id="GO:0006493">
    <property type="term" value="P:protein O-linked glycosylation"/>
    <property type="evidence" value="ECO:0007669"/>
    <property type="project" value="InterPro"/>
</dbReference>
<dbReference type="GO" id="GO:0012505">
    <property type="term" value="C:endomembrane system"/>
    <property type="evidence" value="ECO:0007669"/>
    <property type="project" value="UniProtKB-SubCell"/>
</dbReference>
<name>A8MDL3_CALMQ</name>
<keyword evidence="2" id="KW-0328">Glycosyltransferase</keyword>
<dbReference type="GO" id="GO:0016020">
    <property type="term" value="C:membrane"/>
    <property type="evidence" value="ECO:0007669"/>
    <property type="project" value="InterPro"/>
</dbReference>
<dbReference type="RefSeq" id="WP_012186088.1">
    <property type="nucleotide sequence ID" value="NC_009954.1"/>
</dbReference>
<evidence type="ECO:0000313" key="10">
    <source>
        <dbReference type="Proteomes" id="UP000001137"/>
    </source>
</evidence>
<feature type="transmembrane region" description="Helical" evidence="7">
    <location>
        <begin position="420"/>
        <end position="444"/>
    </location>
</feature>
<evidence type="ECO:0000256" key="5">
    <source>
        <dbReference type="ARBA" id="ARBA00022989"/>
    </source>
</evidence>
<keyword evidence="3 9" id="KW-0808">Transferase</keyword>
<evidence type="ECO:0000256" key="1">
    <source>
        <dbReference type="ARBA" id="ARBA00004127"/>
    </source>
</evidence>
<dbReference type="HOGENOM" id="CLU_032023_0_0_2"/>
<dbReference type="UniPathway" id="UPA00378"/>
<keyword evidence="5 7" id="KW-1133">Transmembrane helix</keyword>
<dbReference type="Pfam" id="PF02366">
    <property type="entry name" value="PMT"/>
    <property type="match status" value="1"/>
</dbReference>
<dbReference type="InterPro" id="IPR003342">
    <property type="entry name" value="ArnT-like_N"/>
</dbReference>
<feature type="transmembrane region" description="Helical" evidence="7">
    <location>
        <begin position="6"/>
        <end position="26"/>
    </location>
</feature>
<evidence type="ECO:0000256" key="3">
    <source>
        <dbReference type="ARBA" id="ARBA00022679"/>
    </source>
</evidence>
<evidence type="ECO:0000256" key="4">
    <source>
        <dbReference type="ARBA" id="ARBA00022692"/>
    </source>
</evidence>
<organism evidence="9 10">
    <name type="scientific">Caldivirga maquilingensis (strain ATCC 700844 / DSM 13496 / JCM 10307 / IC-167)</name>
    <dbReference type="NCBI Taxonomy" id="397948"/>
    <lineage>
        <taxon>Archaea</taxon>
        <taxon>Thermoproteota</taxon>
        <taxon>Thermoprotei</taxon>
        <taxon>Thermoproteales</taxon>
        <taxon>Thermoproteaceae</taxon>
        <taxon>Caldivirga</taxon>
    </lineage>
</organism>
<dbReference type="Proteomes" id="UP000001137">
    <property type="component" value="Chromosome"/>
</dbReference>
<feature type="domain" description="ArnT-like N-terminal" evidence="8">
    <location>
        <begin position="149"/>
        <end position="248"/>
    </location>
</feature>
<sequence>MGMLSLLKRWLPLVIVLVVFTLYLVAIQPHLNSYTSDEIWYVSAARNFINEVGLGRYLVSYGVTVAPSPPCNVTGATPAIYYKDNLMAWYSNVTYTQLKSLMDNSTCIVRFGYYYPDKQSIVTYLNIEHPWFGKCFMVLSMLLLGDKPVTWRVPSMILSALMLILVYYIALYISNNVAYASLASLALLMDASFRDVGIIALLDVYIGFFTLLTVYLYVTKRFTSSSVAAGLAAASKYPGVFTVFAGAYLEAYRRNGLWALVYLAISLIVFIIPQLPIIHLVGGLSNYISDVFFYLKWFTESRPPGPVASNPFDWLIGVDSFVNNVSPPLYAMGLPGAYLVALVYSFLMIIPQSRKLLFSNIQFNEYSIPVTILTMWLGFWMIYLLGNTTLYSYYTMDFAPLIPLELVLAMHRAKPNTKPWIIIAALAGIAYGIAVQWSMIYSLIKAIT</sequence>
<reference evidence="9 10" key="1">
    <citation type="submission" date="2007-10" db="EMBL/GenBank/DDBJ databases">
        <title>Complete sequence of Caldivirga maquilingensis IC-167.</title>
        <authorList>
            <consortium name="US DOE Joint Genome Institute"/>
            <person name="Copeland A."/>
            <person name="Lucas S."/>
            <person name="Lapidus A."/>
            <person name="Barry K."/>
            <person name="Glavina del Rio T."/>
            <person name="Dalin E."/>
            <person name="Tice H."/>
            <person name="Pitluck S."/>
            <person name="Saunders E."/>
            <person name="Brettin T."/>
            <person name="Bruce D."/>
            <person name="Detter J.C."/>
            <person name="Han C."/>
            <person name="Schmutz J."/>
            <person name="Larimer F."/>
            <person name="Land M."/>
            <person name="Hauser L."/>
            <person name="Kyrpides N."/>
            <person name="Ivanova N."/>
            <person name="Biddle J.F."/>
            <person name="Zhang Z."/>
            <person name="Fitz-Gibbon S.T."/>
            <person name="Lowe T.M."/>
            <person name="Saltikov C."/>
            <person name="House C.H."/>
            <person name="Richardson P."/>
        </authorList>
    </citation>
    <scope>NUCLEOTIDE SEQUENCE [LARGE SCALE GENOMIC DNA]</scope>
    <source>
        <strain evidence="10">ATCC 700844 / DSM 13496 / JCM 10307 / IC-167</strain>
    </source>
</reference>
<protein>
    <submittedName>
        <fullName evidence="9">Glycosyl transferase family 39</fullName>
    </submittedName>
</protein>
<dbReference type="EMBL" id="CP000852">
    <property type="protein sequence ID" value="ABW01869.1"/>
    <property type="molecule type" value="Genomic_DNA"/>
</dbReference>
<feature type="transmembrane region" description="Helical" evidence="7">
    <location>
        <begin position="200"/>
        <end position="218"/>
    </location>
</feature>